<reference evidence="3 4" key="1">
    <citation type="journal article" date="2016" name="Proc. Natl. Acad. Sci. U.S.A.">
        <title>Comparative genomics of biotechnologically important yeasts.</title>
        <authorList>
            <person name="Riley R."/>
            <person name="Haridas S."/>
            <person name="Wolfe K.H."/>
            <person name="Lopes M.R."/>
            <person name="Hittinger C.T."/>
            <person name="Goeker M."/>
            <person name="Salamov A.A."/>
            <person name="Wisecaver J.H."/>
            <person name="Long T.M."/>
            <person name="Calvey C.H."/>
            <person name="Aerts A.L."/>
            <person name="Barry K.W."/>
            <person name="Choi C."/>
            <person name="Clum A."/>
            <person name="Coughlan A.Y."/>
            <person name="Deshpande S."/>
            <person name="Douglass A.P."/>
            <person name="Hanson S.J."/>
            <person name="Klenk H.-P."/>
            <person name="LaButti K.M."/>
            <person name="Lapidus A."/>
            <person name="Lindquist E.A."/>
            <person name="Lipzen A.M."/>
            <person name="Meier-Kolthoff J.P."/>
            <person name="Ohm R.A."/>
            <person name="Otillar R.P."/>
            <person name="Pangilinan J.L."/>
            <person name="Peng Y."/>
            <person name="Rokas A."/>
            <person name="Rosa C.A."/>
            <person name="Scheuner C."/>
            <person name="Sibirny A.A."/>
            <person name="Slot J.C."/>
            <person name="Stielow J.B."/>
            <person name="Sun H."/>
            <person name="Kurtzman C.P."/>
            <person name="Blackwell M."/>
            <person name="Grigoriev I.V."/>
            <person name="Jeffries T.W."/>
        </authorList>
    </citation>
    <scope>NUCLEOTIDE SEQUENCE [LARGE SCALE GENOMIC DNA]</scope>
    <source>
        <strain evidence="3 4">DSM 6958</strain>
    </source>
</reference>
<accession>A0A1E3PTA3</accession>
<dbReference type="Gene3D" id="2.40.160.120">
    <property type="match status" value="1"/>
</dbReference>
<gene>
    <name evidence="3" type="ORF">NADFUDRAFT_81441</name>
</gene>
<keyword evidence="4" id="KW-1185">Reference proteome</keyword>
<sequence length="395" mass="44062">MSNNVASWGSFIKSIASYSGDLASMTAPPFILSPVSLTEYPQFWAEHPDIFVAIAEEADPEKRILLVTKWFITTLRGQYASRNEQLGSEKKPLNPFLGEIFMGKYQPAAGTPTRDIGETILVSEQVSHHPPITAYSIFNDKAGIELQGFSGFKASFSAASIGVKQVGHALVYIKEYDEHYLITLPVLHIEGILSFAPYVELEGHSFIQSTSGYSADLSYSGKGYFSGKKNSFKATISKSAIKQEGKPLYSIKGQWTGTSMVKNEATGKEELFYDSKSTPQYTFSVKPLEEQHEYESRKAWLKVSEAIKLGDYDLISKEKSKIENAQRDLRKAEEAGKPWQSRFFVACDPRVNNGDKYVELSTSLGNKPNSCTNGAPSQQNWRFVREKYDKGEIKA</sequence>
<comment type="similarity">
    <text evidence="1 2">Belongs to the OSBP family.</text>
</comment>
<evidence type="ECO:0000256" key="2">
    <source>
        <dbReference type="RuleBase" id="RU003844"/>
    </source>
</evidence>
<dbReference type="Proteomes" id="UP000095009">
    <property type="component" value="Unassembled WGS sequence"/>
</dbReference>
<evidence type="ECO:0000313" key="4">
    <source>
        <dbReference type="Proteomes" id="UP000095009"/>
    </source>
</evidence>
<dbReference type="GO" id="GO:0120009">
    <property type="term" value="P:intermembrane lipid transfer"/>
    <property type="evidence" value="ECO:0007669"/>
    <property type="project" value="UniProtKB-ARBA"/>
</dbReference>
<name>A0A1E3PTA3_9ASCO</name>
<protein>
    <submittedName>
        <fullName evidence="3">Oxysterol-binding protein</fullName>
    </submittedName>
</protein>
<proteinExistence type="inferred from homology"/>
<evidence type="ECO:0000313" key="3">
    <source>
        <dbReference type="EMBL" id="ODQ68494.1"/>
    </source>
</evidence>
<organism evidence="3 4">
    <name type="scientific">Nadsonia fulvescens var. elongata DSM 6958</name>
    <dbReference type="NCBI Taxonomy" id="857566"/>
    <lineage>
        <taxon>Eukaryota</taxon>
        <taxon>Fungi</taxon>
        <taxon>Dikarya</taxon>
        <taxon>Ascomycota</taxon>
        <taxon>Saccharomycotina</taxon>
        <taxon>Dipodascomycetes</taxon>
        <taxon>Dipodascales</taxon>
        <taxon>Dipodascales incertae sedis</taxon>
        <taxon>Nadsonia</taxon>
    </lineage>
</organism>
<dbReference type="InterPro" id="IPR000648">
    <property type="entry name" value="Oxysterol-bd"/>
</dbReference>
<dbReference type="PANTHER" id="PTHR10972">
    <property type="entry name" value="OXYSTEROL-BINDING PROTEIN-RELATED"/>
    <property type="match status" value="1"/>
</dbReference>
<dbReference type="GO" id="GO:0008142">
    <property type="term" value="F:oxysterol binding"/>
    <property type="evidence" value="ECO:0007669"/>
    <property type="project" value="TreeGrafter"/>
</dbReference>
<dbReference type="AlphaFoldDB" id="A0A1E3PTA3"/>
<dbReference type="SUPFAM" id="SSF144000">
    <property type="entry name" value="Oxysterol-binding protein-like"/>
    <property type="match status" value="1"/>
</dbReference>
<evidence type="ECO:0000256" key="1">
    <source>
        <dbReference type="ARBA" id="ARBA00008842"/>
    </source>
</evidence>
<dbReference type="InterPro" id="IPR037239">
    <property type="entry name" value="OSBP_sf"/>
</dbReference>
<dbReference type="Gene3D" id="3.30.70.3490">
    <property type="match status" value="1"/>
</dbReference>
<dbReference type="InterPro" id="IPR018494">
    <property type="entry name" value="Oxysterol-bd_CS"/>
</dbReference>
<dbReference type="FunFam" id="2.40.160.120:FF:000010">
    <property type="entry name" value="Oxysterol-binding protein homolog 4"/>
    <property type="match status" value="1"/>
</dbReference>
<dbReference type="GO" id="GO:0005829">
    <property type="term" value="C:cytosol"/>
    <property type="evidence" value="ECO:0007669"/>
    <property type="project" value="TreeGrafter"/>
</dbReference>
<dbReference type="GO" id="GO:0016020">
    <property type="term" value="C:membrane"/>
    <property type="evidence" value="ECO:0007669"/>
    <property type="project" value="TreeGrafter"/>
</dbReference>
<dbReference type="PROSITE" id="PS01013">
    <property type="entry name" value="OSBP"/>
    <property type="match status" value="1"/>
</dbReference>
<dbReference type="PANTHER" id="PTHR10972:SF184">
    <property type="entry name" value="OXYSTEROL-BINDING PROTEIN HOMOLOG 4-RELATED"/>
    <property type="match status" value="1"/>
</dbReference>
<dbReference type="Pfam" id="PF01237">
    <property type="entry name" value="Oxysterol_BP"/>
    <property type="match status" value="1"/>
</dbReference>
<dbReference type="STRING" id="857566.A0A1E3PTA3"/>
<dbReference type="OrthoDB" id="14833at2759"/>
<dbReference type="Gene3D" id="1.10.287.2720">
    <property type="match status" value="1"/>
</dbReference>
<dbReference type="Gene3D" id="6.10.250.1430">
    <property type="match status" value="1"/>
</dbReference>
<dbReference type="EMBL" id="KV454406">
    <property type="protein sequence ID" value="ODQ68494.1"/>
    <property type="molecule type" value="Genomic_DNA"/>
</dbReference>